<protein>
    <submittedName>
        <fullName evidence="1">Uncharacterized protein</fullName>
    </submittedName>
</protein>
<name>A0ABU3AF83_9ACTN</name>
<comment type="caution">
    <text evidence="1">The sequence shown here is derived from an EMBL/GenBank/DDBJ whole genome shotgun (WGS) entry which is preliminary data.</text>
</comment>
<sequence>MSKTWRPGDERKFARDIVLNKRYYIVYKIAQDMAPWEDKNLYSEVVFTKRLPFTGTPCTRYGAAADHVLRCFGPIHDTPPRGMRNIADAARSVGAPLGDNYEGLLDEAEIRGIEKLAAQTSSPRNRRPIGSWRP</sequence>
<proteinExistence type="predicted"/>
<evidence type="ECO:0000313" key="1">
    <source>
        <dbReference type="EMBL" id="MDT0608845.1"/>
    </source>
</evidence>
<reference evidence="1" key="1">
    <citation type="submission" date="2024-05" db="EMBL/GenBank/DDBJ databases">
        <title>30 novel species of actinomycetes from the DSMZ collection.</title>
        <authorList>
            <person name="Nouioui I."/>
        </authorList>
    </citation>
    <scope>NUCLEOTIDE SEQUENCE</scope>
    <source>
        <strain evidence="1">DSM 40712</strain>
    </source>
</reference>
<organism evidence="1 2">
    <name type="scientific">Streptomyces lancefieldiae</name>
    <dbReference type="NCBI Taxonomy" id="3075520"/>
    <lineage>
        <taxon>Bacteria</taxon>
        <taxon>Bacillati</taxon>
        <taxon>Actinomycetota</taxon>
        <taxon>Actinomycetes</taxon>
        <taxon>Kitasatosporales</taxon>
        <taxon>Streptomycetaceae</taxon>
        <taxon>Streptomyces</taxon>
    </lineage>
</organism>
<keyword evidence="2" id="KW-1185">Reference proteome</keyword>
<dbReference type="EMBL" id="JAVRFH010000001">
    <property type="protein sequence ID" value="MDT0608845.1"/>
    <property type="molecule type" value="Genomic_DNA"/>
</dbReference>
<dbReference type="Proteomes" id="UP001180724">
    <property type="component" value="Unassembled WGS sequence"/>
</dbReference>
<dbReference type="RefSeq" id="WP_311570434.1">
    <property type="nucleotide sequence ID" value="NZ_JAVRFH010000001.1"/>
</dbReference>
<gene>
    <name evidence="1" type="ORF">RM812_01085</name>
</gene>
<evidence type="ECO:0000313" key="2">
    <source>
        <dbReference type="Proteomes" id="UP001180724"/>
    </source>
</evidence>
<accession>A0ABU3AF83</accession>